<proteinExistence type="predicted"/>
<dbReference type="GO" id="GO:0008526">
    <property type="term" value="F:phosphatidylinositol transfer activity"/>
    <property type="evidence" value="ECO:0007669"/>
    <property type="project" value="TreeGrafter"/>
</dbReference>
<sequence>MTKTTEQYEDQFKAHPILSTMNKEQIGKFVEFENKLHSKIPCDVIPNEEKWLELRSDDLDDMCLYRFLYGYGWDVDLCVGVATEMLEWQRDFKPKEIKVKDIKYVAESGYLFHYGHDKKDRPILWLISAKDKLENTEPIVQDKFKHLVHSVERCIEDIKDPTTTYRITWVVELADASVSMAMAKALKSHFDVLGARYPERCAQILVLNPPWVASWIWTFVKAFLTHEMQERYVFIRGNHDQIKQQLLGYIDEDQIIPELYEGKAKYKFDLDKIIQEDEEREKTKDTKVVDK</sequence>
<dbReference type="InterPro" id="IPR036865">
    <property type="entry name" value="CRAL-TRIO_dom_sf"/>
</dbReference>
<reference evidence="2 3" key="1">
    <citation type="submission" date="2024-03" db="EMBL/GenBank/DDBJ databases">
        <title>The Acrasis kona genome and developmental transcriptomes reveal deep origins of eukaryotic multicellular pathways.</title>
        <authorList>
            <person name="Sheikh S."/>
            <person name="Fu C.-J."/>
            <person name="Brown M.W."/>
            <person name="Baldauf S.L."/>
        </authorList>
    </citation>
    <scope>NUCLEOTIDE SEQUENCE [LARGE SCALE GENOMIC DNA]</scope>
    <source>
        <strain evidence="2 3">ATCC MYA-3509</strain>
    </source>
</reference>
<dbReference type="Gene3D" id="3.40.525.10">
    <property type="entry name" value="CRAL-TRIO lipid binding domain"/>
    <property type="match status" value="1"/>
</dbReference>
<feature type="domain" description="CRAL-TRIO" evidence="1">
    <location>
        <begin position="98"/>
        <end position="268"/>
    </location>
</feature>
<dbReference type="InterPro" id="IPR052578">
    <property type="entry name" value="PI_Transfer_CRAL-TRIO"/>
</dbReference>
<dbReference type="InterPro" id="IPR001251">
    <property type="entry name" value="CRAL-TRIO_dom"/>
</dbReference>
<gene>
    <name evidence="2" type="ORF">AKO1_006688</name>
</gene>
<dbReference type="Proteomes" id="UP001431209">
    <property type="component" value="Unassembled WGS sequence"/>
</dbReference>
<dbReference type="Pfam" id="PF00650">
    <property type="entry name" value="CRAL_TRIO"/>
    <property type="match status" value="1"/>
</dbReference>
<evidence type="ECO:0000259" key="1">
    <source>
        <dbReference type="PROSITE" id="PS50191"/>
    </source>
</evidence>
<dbReference type="AlphaFoldDB" id="A0AAW2ZJY9"/>
<protein>
    <submittedName>
        <fullName evidence="2">Rsc5</fullName>
    </submittedName>
</protein>
<dbReference type="SUPFAM" id="SSF46938">
    <property type="entry name" value="CRAL/TRIO N-terminal domain"/>
    <property type="match status" value="1"/>
</dbReference>
<name>A0AAW2ZJY9_9EUKA</name>
<organism evidence="2 3">
    <name type="scientific">Acrasis kona</name>
    <dbReference type="NCBI Taxonomy" id="1008807"/>
    <lineage>
        <taxon>Eukaryota</taxon>
        <taxon>Discoba</taxon>
        <taxon>Heterolobosea</taxon>
        <taxon>Tetramitia</taxon>
        <taxon>Eutetramitia</taxon>
        <taxon>Acrasidae</taxon>
        <taxon>Acrasis</taxon>
    </lineage>
</organism>
<dbReference type="PANTHER" id="PTHR45824:SF29">
    <property type="entry name" value="GH16843P"/>
    <property type="match status" value="1"/>
</dbReference>
<dbReference type="SMART" id="SM00516">
    <property type="entry name" value="SEC14"/>
    <property type="match status" value="1"/>
</dbReference>
<evidence type="ECO:0000313" key="2">
    <source>
        <dbReference type="EMBL" id="KAL0490157.1"/>
    </source>
</evidence>
<dbReference type="CDD" id="cd00170">
    <property type="entry name" value="SEC14"/>
    <property type="match status" value="1"/>
</dbReference>
<evidence type="ECO:0000313" key="3">
    <source>
        <dbReference type="Proteomes" id="UP001431209"/>
    </source>
</evidence>
<dbReference type="PANTHER" id="PTHR45824">
    <property type="entry name" value="GH16843P"/>
    <property type="match status" value="1"/>
</dbReference>
<dbReference type="EMBL" id="JAOPGA020001647">
    <property type="protein sequence ID" value="KAL0490157.1"/>
    <property type="molecule type" value="Genomic_DNA"/>
</dbReference>
<dbReference type="PROSITE" id="PS50191">
    <property type="entry name" value="CRAL_TRIO"/>
    <property type="match status" value="1"/>
</dbReference>
<comment type="caution">
    <text evidence="2">The sequence shown here is derived from an EMBL/GenBank/DDBJ whole genome shotgun (WGS) entry which is preliminary data.</text>
</comment>
<accession>A0AAW2ZJY9</accession>
<keyword evidence="3" id="KW-1185">Reference proteome</keyword>
<dbReference type="InterPro" id="IPR036273">
    <property type="entry name" value="CRAL/TRIO_N_dom_sf"/>
</dbReference>
<dbReference type="SUPFAM" id="SSF52087">
    <property type="entry name" value="CRAL/TRIO domain"/>
    <property type="match status" value="1"/>
</dbReference>